<evidence type="ECO:0000256" key="1">
    <source>
        <dbReference type="SAM" id="Phobius"/>
    </source>
</evidence>
<dbReference type="AlphaFoldDB" id="A0A6C0UIP1"/>
<sequence length="66" mass="6963">MLDIALPHMMAAWSLSAVFLSGLVVLGENVGGSASSKLTYLVIGNVIAFAVFWGAVFVLPQVWPIS</sequence>
<keyword evidence="1" id="KW-0472">Membrane</keyword>
<protein>
    <submittedName>
        <fullName evidence="2">Uncharacterized protein</fullName>
    </submittedName>
</protein>
<dbReference type="Proteomes" id="UP000465846">
    <property type="component" value="Chromosome"/>
</dbReference>
<dbReference type="GeneID" id="44080614"/>
<evidence type="ECO:0000313" key="2">
    <source>
        <dbReference type="EMBL" id="QIB75376.1"/>
    </source>
</evidence>
<keyword evidence="1" id="KW-1133">Transmembrane helix</keyword>
<dbReference type="RefSeq" id="WP_163487156.1">
    <property type="nucleotide sequence ID" value="NZ_CP048739.1"/>
</dbReference>
<evidence type="ECO:0000313" key="3">
    <source>
        <dbReference type="Proteomes" id="UP000465846"/>
    </source>
</evidence>
<accession>A0A6C0UIP1</accession>
<organism evidence="2 3">
    <name type="scientific">Halogeometricum borinquense</name>
    <dbReference type="NCBI Taxonomy" id="60847"/>
    <lineage>
        <taxon>Archaea</taxon>
        <taxon>Methanobacteriati</taxon>
        <taxon>Methanobacteriota</taxon>
        <taxon>Stenosarchaea group</taxon>
        <taxon>Halobacteria</taxon>
        <taxon>Halobacteriales</taxon>
        <taxon>Haloferacaceae</taxon>
        <taxon>Halogeometricum</taxon>
    </lineage>
</organism>
<dbReference type="EMBL" id="CP048739">
    <property type="protein sequence ID" value="QIB75376.1"/>
    <property type="molecule type" value="Genomic_DNA"/>
</dbReference>
<feature type="transmembrane region" description="Helical" evidence="1">
    <location>
        <begin position="6"/>
        <end position="26"/>
    </location>
</feature>
<gene>
    <name evidence="2" type="ORF">G3I44_14395</name>
</gene>
<reference evidence="2 3" key="1">
    <citation type="submission" date="2020-02" db="EMBL/GenBank/DDBJ databases">
        <title>Whole genome sequence of Halogeometricum borinquense strain wsp4.</title>
        <authorList>
            <person name="Verma D.K."/>
            <person name="Gopal K."/>
            <person name="Prasad E.S."/>
        </authorList>
    </citation>
    <scope>NUCLEOTIDE SEQUENCE [LARGE SCALE GENOMIC DNA]</scope>
    <source>
        <strain evidence="3">wsp4</strain>
    </source>
</reference>
<keyword evidence="1" id="KW-0812">Transmembrane</keyword>
<feature type="transmembrane region" description="Helical" evidence="1">
    <location>
        <begin position="38"/>
        <end position="63"/>
    </location>
</feature>
<name>A0A6C0UIP1_9EURY</name>
<proteinExistence type="predicted"/>